<accession>A0A2P2JNV3</accession>
<organism evidence="1">
    <name type="scientific">Rhizophora mucronata</name>
    <name type="common">Asiatic mangrove</name>
    <dbReference type="NCBI Taxonomy" id="61149"/>
    <lineage>
        <taxon>Eukaryota</taxon>
        <taxon>Viridiplantae</taxon>
        <taxon>Streptophyta</taxon>
        <taxon>Embryophyta</taxon>
        <taxon>Tracheophyta</taxon>
        <taxon>Spermatophyta</taxon>
        <taxon>Magnoliopsida</taxon>
        <taxon>eudicotyledons</taxon>
        <taxon>Gunneridae</taxon>
        <taxon>Pentapetalae</taxon>
        <taxon>rosids</taxon>
        <taxon>fabids</taxon>
        <taxon>Malpighiales</taxon>
        <taxon>Rhizophoraceae</taxon>
        <taxon>Rhizophora</taxon>
    </lineage>
</organism>
<proteinExistence type="predicted"/>
<reference evidence="1" key="1">
    <citation type="submission" date="2018-02" db="EMBL/GenBank/DDBJ databases">
        <title>Rhizophora mucronata_Transcriptome.</title>
        <authorList>
            <person name="Meera S.P."/>
            <person name="Sreeshan A."/>
            <person name="Augustine A."/>
        </authorList>
    </citation>
    <scope>NUCLEOTIDE SEQUENCE</scope>
    <source>
        <tissue evidence="1">Leaf</tissue>
    </source>
</reference>
<dbReference type="EMBL" id="GGEC01014659">
    <property type="protein sequence ID" value="MBW95142.1"/>
    <property type="molecule type" value="Transcribed_RNA"/>
</dbReference>
<sequence>MLLPAFSTKYSAFLLCSFLNQFNSYFPSSSVIFNHVRRDLDQKSRKPF</sequence>
<protein>
    <submittedName>
        <fullName evidence="1">Uncharacterized protein</fullName>
    </submittedName>
</protein>
<dbReference type="EMBL" id="GGEC01014658">
    <property type="protein sequence ID" value="MBW95141.1"/>
    <property type="molecule type" value="Transcribed_RNA"/>
</dbReference>
<dbReference type="AlphaFoldDB" id="A0A2P2JNV3"/>
<name>A0A2P2JNV3_RHIMU</name>
<evidence type="ECO:0000313" key="1">
    <source>
        <dbReference type="EMBL" id="MBW95141.1"/>
    </source>
</evidence>